<accession>A0A1X9WEC7</accession>
<feature type="compositionally biased region" description="Basic and acidic residues" evidence="6">
    <location>
        <begin position="140"/>
        <end position="152"/>
    </location>
</feature>
<dbReference type="GO" id="GO:0007218">
    <property type="term" value="P:neuropeptide signaling pathway"/>
    <property type="evidence" value="ECO:0007669"/>
    <property type="project" value="UniProtKB-KW"/>
</dbReference>
<name>A0A1X9WEC7_DERRE</name>
<evidence type="ECO:0000256" key="3">
    <source>
        <dbReference type="ARBA" id="ARBA00022525"/>
    </source>
</evidence>
<dbReference type="AlphaFoldDB" id="A0A1X9WEC7"/>
<evidence type="ECO:0000256" key="5">
    <source>
        <dbReference type="ARBA" id="ARBA00023320"/>
    </source>
</evidence>
<evidence type="ECO:0000313" key="7">
    <source>
        <dbReference type="EMBL" id="ARS01363.1"/>
    </source>
</evidence>
<reference evidence="7" key="1">
    <citation type="journal article" date="2017" name="Peptides">
        <title>Neuropeptides predicted from the transcriptome analysis of the gray garden slug Deroceras reticulatum.</title>
        <authorList>
            <person name="Ahn S.J."/>
            <person name="Martin R."/>
            <person name="Rao S."/>
            <person name="Choi M.Y."/>
        </authorList>
    </citation>
    <scope>NUCLEOTIDE SEQUENCE</scope>
</reference>
<feature type="region of interest" description="Disordered" evidence="6">
    <location>
        <begin position="129"/>
        <end position="152"/>
    </location>
</feature>
<dbReference type="InterPro" id="IPR003424">
    <property type="entry name" value="ELH"/>
</dbReference>
<dbReference type="Pfam" id="PF02323">
    <property type="entry name" value="ELH"/>
    <property type="match status" value="1"/>
</dbReference>
<keyword evidence="3" id="KW-0964">Secreted</keyword>
<dbReference type="EMBL" id="KY659262">
    <property type="protein sequence ID" value="ARS01363.1"/>
    <property type="molecule type" value="mRNA"/>
</dbReference>
<evidence type="ECO:0000256" key="1">
    <source>
        <dbReference type="ARBA" id="ARBA00004613"/>
    </source>
</evidence>
<comment type="similarity">
    <text evidence="2">Belongs to the molluscan ELH family.</text>
</comment>
<protein>
    <submittedName>
        <fullName evidence="7">Egg-laying hormone</fullName>
    </submittedName>
</protein>
<dbReference type="GO" id="GO:0005576">
    <property type="term" value="C:extracellular region"/>
    <property type="evidence" value="ECO:0007669"/>
    <property type="project" value="UniProtKB-SubCell"/>
</dbReference>
<sequence>MTKDPVLCLVFMTIALNSWLPFVFAFAGPMLEDTQVMLPSLSEAGRDRAMKEIFLSGKARDDAEVVRSIEGFLPKIVDSDEGDAFYCSSGEMDKRRLRTNKRRLRESKREDKRRLRFVKRLESIDDDGVAEEEGLSPRLRFHERQKRETSLA</sequence>
<evidence type="ECO:0000256" key="4">
    <source>
        <dbReference type="ARBA" id="ARBA00022815"/>
    </source>
</evidence>
<reference evidence="7" key="2">
    <citation type="submission" date="2017-02" db="EMBL/GenBank/DDBJ databases">
        <authorList>
            <person name="Peterson S.W."/>
        </authorList>
    </citation>
    <scope>NUCLEOTIDE SEQUENCE</scope>
</reference>
<comment type="subcellular location">
    <subcellularLocation>
        <location evidence="1">Secreted</location>
    </subcellularLocation>
</comment>
<proteinExistence type="evidence at transcript level"/>
<evidence type="ECO:0000256" key="2">
    <source>
        <dbReference type="ARBA" id="ARBA00007604"/>
    </source>
</evidence>
<keyword evidence="5" id="KW-0527">Neuropeptide</keyword>
<dbReference type="GO" id="GO:0005179">
    <property type="term" value="F:hormone activity"/>
    <property type="evidence" value="ECO:0007669"/>
    <property type="project" value="InterPro"/>
</dbReference>
<evidence type="ECO:0000256" key="6">
    <source>
        <dbReference type="SAM" id="MobiDB-lite"/>
    </source>
</evidence>
<organism evidence="7">
    <name type="scientific">Deroceras reticulatum</name>
    <name type="common">Gray garden slug</name>
    <dbReference type="NCBI Taxonomy" id="145610"/>
    <lineage>
        <taxon>Eukaryota</taxon>
        <taxon>Metazoa</taxon>
        <taxon>Spiralia</taxon>
        <taxon>Lophotrochozoa</taxon>
        <taxon>Mollusca</taxon>
        <taxon>Gastropoda</taxon>
        <taxon>Heterobranchia</taxon>
        <taxon>Euthyneura</taxon>
        <taxon>Panpulmonata</taxon>
        <taxon>Eupulmonata</taxon>
        <taxon>Stylommatophora</taxon>
        <taxon>Helicina</taxon>
        <taxon>Limacoidea</taxon>
        <taxon>Agriolimacidae</taxon>
        <taxon>Deroceras</taxon>
    </lineage>
</organism>
<keyword evidence="4" id="KW-0027">Amidation</keyword>